<evidence type="ECO:0000256" key="7">
    <source>
        <dbReference type="SAM" id="MobiDB-lite"/>
    </source>
</evidence>
<comment type="cofactor">
    <cofactor evidence="1">
        <name>Ca(2+)</name>
        <dbReference type="ChEBI" id="CHEBI:29108"/>
    </cofactor>
</comment>
<dbReference type="PANTHER" id="PTHR42693:SF42">
    <property type="entry name" value="ARYLSULFATASE G"/>
    <property type="match status" value="1"/>
</dbReference>
<dbReference type="GO" id="GO:0046872">
    <property type="term" value="F:metal ion binding"/>
    <property type="evidence" value="ECO:0007669"/>
    <property type="project" value="UniProtKB-KW"/>
</dbReference>
<evidence type="ECO:0000256" key="1">
    <source>
        <dbReference type="ARBA" id="ARBA00001913"/>
    </source>
</evidence>
<gene>
    <name evidence="10" type="ORF">HW115_05580</name>
</gene>
<dbReference type="PROSITE" id="PS00523">
    <property type="entry name" value="SULFATASE_1"/>
    <property type="match status" value="1"/>
</dbReference>
<evidence type="ECO:0000256" key="5">
    <source>
        <dbReference type="ARBA" id="ARBA00022801"/>
    </source>
</evidence>
<feature type="signal peptide" evidence="8">
    <location>
        <begin position="1"/>
        <end position="18"/>
    </location>
</feature>
<reference evidence="10 11" key="1">
    <citation type="submission" date="2020-07" db="EMBL/GenBank/DDBJ databases">
        <title>Roseicoccus Jingziensis gen. nov., sp. nov., isolated from coastal seawater.</title>
        <authorList>
            <person name="Feng X."/>
        </authorList>
    </citation>
    <scope>NUCLEOTIDE SEQUENCE [LARGE SCALE GENOMIC DNA]</scope>
    <source>
        <strain evidence="10 11">N1E253</strain>
    </source>
</reference>
<keyword evidence="5 10" id="KW-0378">Hydrolase</keyword>
<accession>A0A851GK31</accession>
<evidence type="ECO:0000313" key="10">
    <source>
        <dbReference type="EMBL" id="NWK55070.1"/>
    </source>
</evidence>
<keyword evidence="6" id="KW-0106">Calcium</keyword>
<organism evidence="10 11">
    <name type="scientific">Oceaniferula marina</name>
    <dbReference type="NCBI Taxonomy" id="2748318"/>
    <lineage>
        <taxon>Bacteria</taxon>
        <taxon>Pseudomonadati</taxon>
        <taxon>Verrucomicrobiota</taxon>
        <taxon>Verrucomicrobiia</taxon>
        <taxon>Verrucomicrobiales</taxon>
        <taxon>Verrucomicrobiaceae</taxon>
        <taxon>Oceaniferula</taxon>
    </lineage>
</organism>
<proteinExistence type="inferred from homology"/>
<keyword evidence="4 8" id="KW-0732">Signal</keyword>
<dbReference type="InterPro" id="IPR017850">
    <property type="entry name" value="Alkaline_phosphatase_core_sf"/>
</dbReference>
<comment type="caution">
    <text evidence="10">The sequence shown here is derived from an EMBL/GenBank/DDBJ whole genome shotgun (WGS) entry which is preliminary data.</text>
</comment>
<dbReference type="SUPFAM" id="SSF53649">
    <property type="entry name" value="Alkaline phosphatase-like"/>
    <property type="match status" value="1"/>
</dbReference>
<dbReference type="InterPro" id="IPR000917">
    <property type="entry name" value="Sulfatase_N"/>
</dbReference>
<sequence length="918" mass="97094">MKLLAFFVSLLLPLEGHAQTTIFSSDFDGNTGATVMAGNTDNTSGAPTLGVTWSKHASVGNLSNLTAISTGDSGTAGGFARLQNGSATYANANNIFLSRNHNLDSDRSTTKRGYSFTFTLTDSWDLATLTVLSGHTNNTGNSNQSYSSKLNLSISGGDLITPITANSIEDYGTAPAYHSVAFNLSGHTLGAGTYTVEVYQSDMTSGGAYAIYDGITLSGDNGLPPTPSITSFSSSKAYVTPGSGVTFSWITDGATNLTLNPGNISLLPFSTNGDGSTDITVNTSGTYTISAQNLNGTVTQSVSIFVGPPRPNIVFFLVDDMGPQDTSVPFNLDAEGAPKKYNFNNFYITPNMETLASQGMRFTNAYAQSVCSPTRTGLMTGRNSARHAVTDWVGGGGNGSPTNWRSQGLDHTDVTLPKLLQQGGYRTIHVGKGHFGQSGTTGADPLNLGFDVNIGGSRWGHPYSGYIGTAGYGGMPGLEAYDGSMFLTKALTIEANKALDEAVGRGQPFFLNMSFYAVHAPFTTNPDASGDYSGSTGSNHTKFATMIEGMDIAVGEIRQKLIDLNVAKNTLIVFLGDNGSDSPAVTVDGLPSGSFSDFPMRGKKGSKWEGGSRVPMIACWALTDATNRFQQAIPIPANSIETDIVTSWDLPATFLNAAGLPSANDFGEDSHSLVPYFSATPGTHRPQEIVIHYPHNHRSDFFSWIRQGDMKLIYNFQNNSHQLYHLASDPTESNNLAGSQPETLMQMSRALAQGLAERWGDRGALIPTTSTTAPSGNVVSIPHDPTVDSDNDGLPDTNEDPNFNGLVDPGETNPDNDNSDGDNIPDGDEVRLGTDPLDANSHFFCTPTKQADGSLLLTWPSAAGTSFTILSSTDLVDWTTVVTSGLPASAGSSTNYRLSPPLSGPLFFRVELDAATDS</sequence>
<dbReference type="InterPro" id="IPR050738">
    <property type="entry name" value="Sulfatase"/>
</dbReference>
<dbReference type="Gene3D" id="3.30.1120.10">
    <property type="match status" value="1"/>
</dbReference>
<dbReference type="PANTHER" id="PTHR42693">
    <property type="entry name" value="ARYLSULFATASE FAMILY MEMBER"/>
    <property type="match status" value="1"/>
</dbReference>
<feature type="chain" id="PRO_5033030037" evidence="8">
    <location>
        <begin position="19"/>
        <end position="918"/>
    </location>
</feature>
<keyword evidence="3" id="KW-0479">Metal-binding</keyword>
<feature type="domain" description="Sulfatase N-terminal" evidence="9">
    <location>
        <begin position="311"/>
        <end position="659"/>
    </location>
</feature>
<feature type="region of interest" description="Disordered" evidence="7">
    <location>
        <begin position="768"/>
        <end position="835"/>
    </location>
</feature>
<name>A0A851GK31_9BACT</name>
<dbReference type="EMBL" id="JACBAZ010000002">
    <property type="protein sequence ID" value="NWK55070.1"/>
    <property type="molecule type" value="Genomic_DNA"/>
</dbReference>
<dbReference type="GO" id="GO:0016740">
    <property type="term" value="F:transferase activity"/>
    <property type="evidence" value="ECO:0007669"/>
    <property type="project" value="UniProtKB-KW"/>
</dbReference>
<protein>
    <submittedName>
        <fullName evidence="10">Sulfatase-like hydrolase/transferase</fullName>
    </submittedName>
</protein>
<evidence type="ECO:0000256" key="3">
    <source>
        <dbReference type="ARBA" id="ARBA00022723"/>
    </source>
</evidence>
<comment type="similarity">
    <text evidence="2">Belongs to the sulfatase family.</text>
</comment>
<keyword evidence="10" id="KW-0808">Transferase</keyword>
<evidence type="ECO:0000259" key="9">
    <source>
        <dbReference type="Pfam" id="PF00884"/>
    </source>
</evidence>
<dbReference type="AlphaFoldDB" id="A0A851GK31"/>
<dbReference type="RefSeq" id="WP_178931611.1">
    <property type="nucleotide sequence ID" value="NZ_JACBAZ010000002.1"/>
</dbReference>
<dbReference type="Pfam" id="PF00884">
    <property type="entry name" value="Sulfatase"/>
    <property type="match status" value="1"/>
</dbReference>
<feature type="compositionally biased region" description="Polar residues" evidence="7">
    <location>
        <begin position="768"/>
        <end position="778"/>
    </location>
</feature>
<feature type="compositionally biased region" description="Acidic residues" evidence="7">
    <location>
        <begin position="787"/>
        <end position="799"/>
    </location>
</feature>
<dbReference type="InterPro" id="IPR024607">
    <property type="entry name" value="Sulfatase_CS"/>
</dbReference>
<dbReference type="Proteomes" id="UP000557872">
    <property type="component" value="Unassembled WGS sequence"/>
</dbReference>
<keyword evidence="11" id="KW-1185">Reference proteome</keyword>
<dbReference type="Gene3D" id="3.40.720.10">
    <property type="entry name" value="Alkaline Phosphatase, subunit A"/>
    <property type="match status" value="1"/>
</dbReference>
<evidence type="ECO:0000313" key="11">
    <source>
        <dbReference type="Proteomes" id="UP000557872"/>
    </source>
</evidence>
<evidence type="ECO:0000256" key="2">
    <source>
        <dbReference type="ARBA" id="ARBA00008779"/>
    </source>
</evidence>
<evidence type="ECO:0000256" key="6">
    <source>
        <dbReference type="ARBA" id="ARBA00022837"/>
    </source>
</evidence>
<evidence type="ECO:0000256" key="8">
    <source>
        <dbReference type="SAM" id="SignalP"/>
    </source>
</evidence>
<evidence type="ECO:0000256" key="4">
    <source>
        <dbReference type="ARBA" id="ARBA00022729"/>
    </source>
</evidence>
<feature type="compositionally biased region" description="Acidic residues" evidence="7">
    <location>
        <begin position="817"/>
        <end position="827"/>
    </location>
</feature>
<dbReference type="GO" id="GO:0004065">
    <property type="term" value="F:arylsulfatase activity"/>
    <property type="evidence" value="ECO:0007669"/>
    <property type="project" value="TreeGrafter"/>
</dbReference>